<feature type="compositionally biased region" description="Polar residues" evidence="1">
    <location>
        <begin position="546"/>
        <end position="556"/>
    </location>
</feature>
<feature type="region of interest" description="Disordered" evidence="1">
    <location>
        <begin position="179"/>
        <end position="201"/>
    </location>
</feature>
<sequence>MYNQTRSSNSGFKMPQAPQPQRVQSESLLFNDISEEINADMRNQLHDFLQVLPYRIFKMELDNFYKRINRLKQEGQQNGTNISRLTNCSQMVLSNSRPSTSFRAPSTMSLTSCIRNNTIRQPESNFQHNTLNPFKPLVHVAHKSNEVLLPHANQSNYVSQGSSNMYTTIVEVSHNNNDTAETDDNREHLNPPETVFKCPSNPKDAYSDMTIVVENKSPSASQQNENINNDSNSIDSLLKAVGFKIDVGLPDENKTTGSNANENNSKLLEKYLSKWSINMKIIKSKKPCVLLTGTLLEADRLTITEEKHNAGVIISRKEKDLVKTNNGLYRLLGKIIGGSPNELYQECLSNDGVPMRWRKIISKHSDVNKNPKRILNLSLNSPAAPIISIKPPKKTVNLDMSMTRAGKIYSHNIIPHRKRKNPDDEVSCKSKTKYAAFNEKSPLLASTPKRPKKQPVMYETPTQILKKKLHQNIQKETKSRTLKEIDDSIKVTKKRRSGSKEQAGKLLKQKSPIKTPQFMSSANSSKSSTKKSILQQSSLKLSINSTKSSGKQTPLSERNEKTKNKIKPNVKTKSTKIIETVKPLSHSELKKNVDNSKNFKGEVAEIQKKVKRPNSPVSGIFGDINFDSFDNSNMTMNVMLSPGKLSVVSGSEKSRCETPPLFGLQWNSGTKSLVVSEPPTPLGKLVEAKALKRVKPPKITVDEEIKKIKRNNKSLDFKTITKEMNMLLQFGRQDNEY</sequence>
<reference evidence="3" key="1">
    <citation type="submission" date="2025-08" db="UniProtKB">
        <authorList>
            <consortium name="RefSeq"/>
        </authorList>
    </citation>
    <scope>IDENTIFICATION</scope>
    <source>
        <tissue evidence="3">Whole body</tissue>
    </source>
</reference>
<dbReference type="Proteomes" id="UP000694846">
    <property type="component" value="Unplaced"/>
</dbReference>
<dbReference type="GeneID" id="112693674"/>
<name>A0A8B8GQU6_9HEMI</name>
<feature type="compositionally biased region" description="Low complexity" evidence="1">
    <location>
        <begin position="520"/>
        <end position="545"/>
    </location>
</feature>
<keyword evidence="2" id="KW-1185">Reference proteome</keyword>
<feature type="compositionally biased region" description="Polar residues" evidence="1">
    <location>
        <begin position="1"/>
        <end position="11"/>
    </location>
</feature>
<feature type="region of interest" description="Disordered" evidence="1">
    <location>
        <begin position="1"/>
        <end position="23"/>
    </location>
</feature>
<feature type="region of interest" description="Disordered" evidence="1">
    <location>
        <begin position="487"/>
        <end position="564"/>
    </location>
</feature>
<dbReference type="AlphaFoldDB" id="A0A8B8GQU6"/>
<dbReference type="OrthoDB" id="6603614at2759"/>
<gene>
    <name evidence="3" type="primary">LOC112693674</name>
</gene>
<evidence type="ECO:0000313" key="3">
    <source>
        <dbReference type="RefSeq" id="XP_025424642.1"/>
    </source>
</evidence>
<evidence type="ECO:0000256" key="1">
    <source>
        <dbReference type="SAM" id="MobiDB-lite"/>
    </source>
</evidence>
<proteinExistence type="predicted"/>
<organism evidence="2 3">
    <name type="scientific">Sipha flava</name>
    <name type="common">yellow sugarcane aphid</name>
    <dbReference type="NCBI Taxonomy" id="143950"/>
    <lineage>
        <taxon>Eukaryota</taxon>
        <taxon>Metazoa</taxon>
        <taxon>Ecdysozoa</taxon>
        <taxon>Arthropoda</taxon>
        <taxon>Hexapoda</taxon>
        <taxon>Insecta</taxon>
        <taxon>Pterygota</taxon>
        <taxon>Neoptera</taxon>
        <taxon>Paraneoptera</taxon>
        <taxon>Hemiptera</taxon>
        <taxon>Sternorrhyncha</taxon>
        <taxon>Aphidomorpha</taxon>
        <taxon>Aphidoidea</taxon>
        <taxon>Aphididae</taxon>
        <taxon>Sipha</taxon>
    </lineage>
</organism>
<protein>
    <submittedName>
        <fullName evidence="3">Uncharacterized protein LOC112693674</fullName>
    </submittedName>
</protein>
<dbReference type="RefSeq" id="XP_025424642.1">
    <property type="nucleotide sequence ID" value="XM_025568857.1"/>
</dbReference>
<evidence type="ECO:0000313" key="2">
    <source>
        <dbReference type="Proteomes" id="UP000694846"/>
    </source>
</evidence>
<accession>A0A8B8GQU6</accession>